<dbReference type="EMBL" id="JAWNGG020000065">
    <property type="protein sequence ID" value="KAK9304198.1"/>
    <property type="molecule type" value="Genomic_DNA"/>
</dbReference>
<dbReference type="AlphaFoldDB" id="A0AAW1A5T7"/>
<gene>
    <name evidence="1" type="ORF">QLX08_004358</name>
</gene>
<proteinExistence type="predicted"/>
<accession>A0AAW1A5T7</accession>
<dbReference type="Proteomes" id="UP001432146">
    <property type="component" value="Unassembled WGS sequence"/>
</dbReference>
<evidence type="ECO:0000313" key="1">
    <source>
        <dbReference type="EMBL" id="KAK9304198.1"/>
    </source>
</evidence>
<organism evidence="1 2">
    <name type="scientific">Tetragonisca angustula</name>
    <dbReference type="NCBI Taxonomy" id="166442"/>
    <lineage>
        <taxon>Eukaryota</taxon>
        <taxon>Metazoa</taxon>
        <taxon>Ecdysozoa</taxon>
        <taxon>Arthropoda</taxon>
        <taxon>Hexapoda</taxon>
        <taxon>Insecta</taxon>
        <taxon>Pterygota</taxon>
        <taxon>Neoptera</taxon>
        <taxon>Endopterygota</taxon>
        <taxon>Hymenoptera</taxon>
        <taxon>Apocrita</taxon>
        <taxon>Aculeata</taxon>
        <taxon>Apoidea</taxon>
        <taxon>Anthophila</taxon>
        <taxon>Apidae</taxon>
        <taxon>Tetragonisca</taxon>
    </lineage>
</organism>
<reference evidence="1 2" key="1">
    <citation type="submission" date="2024-05" db="EMBL/GenBank/DDBJ databases">
        <title>The nuclear and mitochondrial genome assemblies of Tetragonisca angustula (Apidae: Meliponini), a tiny yet remarkable pollinator in the Neotropics.</title>
        <authorList>
            <person name="Ferrari R."/>
            <person name="Ricardo P.C."/>
            <person name="Dias F.C."/>
            <person name="Araujo N.S."/>
            <person name="Soares D.O."/>
            <person name="Zhou Q.-S."/>
            <person name="Zhu C.-D."/>
            <person name="Coutinho L."/>
            <person name="Airas M.C."/>
            <person name="Batista T.M."/>
        </authorList>
    </citation>
    <scope>NUCLEOTIDE SEQUENCE [LARGE SCALE GENOMIC DNA]</scope>
    <source>
        <strain evidence="1">ASF017062</strain>
        <tissue evidence="1">Abdomen</tissue>
    </source>
</reference>
<comment type="caution">
    <text evidence="1">The sequence shown here is derived from an EMBL/GenBank/DDBJ whole genome shotgun (WGS) entry which is preliminary data.</text>
</comment>
<name>A0AAW1A5T7_9HYME</name>
<evidence type="ECO:0008006" key="3">
    <source>
        <dbReference type="Google" id="ProtNLM"/>
    </source>
</evidence>
<evidence type="ECO:0000313" key="2">
    <source>
        <dbReference type="Proteomes" id="UP001432146"/>
    </source>
</evidence>
<protein>
    <recommendedName>
        <fullName evidence="3">Transposase Tc1-like domain-containing protein</fullName>
    </recommendedName>
</protein>
<keyword evidence="2" id="KW-1185">Reference proteome</keyword>
<sequence>MCTVSQSTLLRLRTKHCKDVTTPMGGRPRVLTGQNERKIVRYITSYEIEAATIAAQCLLKDTGIKVSKWTVKRTLKKVNFSACEKKKKPTLSQNSDYKVALHARNCL</sequence>